<keyword evidence="6 7" id="KW-0804">Transcription</keyword>
<organism evidence="10 11">
    <name type="scientific">Micromonospora zhanjiangensis</name>
    <dbReference type="NCBI Taxonomy" id="1522057"/>
    <lineage>
        <taxon>Bacteria</taxon>
        <taxon>Bacillati</taxon>
        <taxon>Actinomycetota</taxon>
        <taxon>Actinomycetes</taxon>
        <taxon>Micromonosporales</taxon>
        <taxon>Micromonosporaceae</taxon>
        <taxon>Micromonospora</taxon>
    </lineage>
</organism>
<dbReference type="RefSeq" id="WP_377544904.1">
    <property type="nucleotide sequence ID" value="NZ_JBHSBN010000006.1"/>
</dbReference>
<comment type="function">
    <text evidence="7">Negatively regulates transcription of bacterial ribonucleotide reductase nrd genes and operons by binding to NrdR-boxes.</text>
</comment>
<evidence type="ECO:0000256" key="6">
    <source>
        <dbReference type="ARBA" id="ARBA00023163"/>
    </source>
</evidence>
<comment type="caution">
    <text evidence="7">Lacks conserved residue(s) required for the propagation of feature annotation.</text>
</comment>
<evidence type="ECO:0000256" key="1">
    <source>
        <dbReference type="ARBA" id="ARBA00022491"/>
    </source>
</evidence>
<feature type="compositionally biased region" description="Basic and acidic residues" evidence="8">
    <location>
        <begin position="9"/>
        <end position="21"/>
    </location>
</feature>
<dbReference type="Pfam" id="PF22811">
    <property type="entry name" value="Zn_ribbon_NrdR"/>
    <property type="match status" value="1"/>
</dbReference>
<keyword evidence="4 7" id="KW-0805">Transcription regulation</keyword>
<evidence type="ECO:0000259" key="9">
    <source>
        <dbReference type="PROSITE" id="PS51161"/>
    </source>
</evidence>
<reference evidence="11" key="1">
    <citation type="journal article" date="2019" name="Int. J. Syst. Evol. Microbiol.">
        <title>The Global Catalogue of Microorganisms (GCM) 10K type strain sequencing project: providing services to taxonomists for standard genome sequencing and annotation.</title>
        <authorList>
            <consortium name="The Broad Institute Genomics Platform"/>
            <consortium name="The Broad Institute Genome Sequencing Center for Infectious Disease"/>
            <person name="Wu L."/>
            <person name="Ma J."/>
        </authorList>
    </citation>
    <scope>NUCLEOTIDE SEQUENCE [LARGE SCALE GENOMIC DNA]</scope>
    <source>
        <strain evidence="11">2902at01</strain>
    </source>
</reference>
<evidence type="ECO:0000256" key="3">
    <source>
        <dbReference type="ARBA" id="ARBA00022840"/>
    </source>
</evidence>
<proteinExistence type="inferred from homology"/>
<evidence type="ECO:0000313" key="11">
    <source>
        <dbReference type="Proteomes" id="UP001595868"/>
    </source>
</evidence>
<keyword evidence="3 7" id="KW-0067">ATP-binding</keyword>
<keyword evidence="5 7" id="KW-0238">DNA-binding</keyword>
<protein>
    <recommendedName>
        <fullName evidence="7">Transcriptional repressor NrdR</fullName>
    </recommendedName>
</protein>
<keyword evidence="11" id="KW-1185">Reference proteome</keyword>
<feature type="region of interest" description="Disordered" evidence="8">
    <location>
        <begin position="1"/>
        <end position="21"/>
    </location>
</feature>
<keyword evidence="2 7" id="KW-0547">Nucleotide-binding</keyword>
<dbReference type="InterPro" id="IPR003796">
    <property type="entry name" value="RNR_NrdR-like"/>
</dbReference>
<dbReference type="InterPro" id="IPR055173">
    <property type="entry name" value="NrdR-like_N"/>
</dbReference>
<dbReference type="PANTHER" id="PTHR30455">
    <property type="entry name" value="TRANSCRIPTIONAL REPRESSOR NRDR"/>
    <property type="match status" value="1"/>
</dbReference>
<comment type="similarity">
    <text evidence="7">Belongs to the NrdR family.</text>
</comment>
<evidence type="ECO:0000256" key="7">
    <source>
        <dbReference type="HAMAP-Rule" id="MF_00440"/>
    </source>
</evidence>
<dbReference type="Pfam" id="PF03477">
    <property type="entry name" value="ATP-cone"/>
    <property type="match status" value="2"/>
</dbReference>
<dbReference type="PROSITE" id="PS51161">
    <property type="entry name" value="ATP_CONE"/>
    <property type="match status" value="2"/>
</dbReference>
<feature type="domain" description="ATP-cone" evidence="9">
    <location>
        <begin position="171"/>
        <end position="262"/>
    </location>
</feature>
<name>A0ABV8KKR3_9ACTN</name>
<evidence type="ECO:0000256" key="5">
    <source>
        <dbReference type="ARBA" id="ARBA00023125"/>
    </source>
</evidence>
<feature type="domain" description="ATP-cone" evidence="9">
    <location>
        <begin position="47"/>
        <end position="142"/>
    </location>
</feature>
<gene>
    <name evidence="7" type="primary">nrdR</name>
    <name evidence="10" type="ORF">ACFOX0_12160</name>
</gene>
<dbReference type="HAMAP" id="MF_00440">
    <property type="entry name" value="NrdR"/>
    <property type="match status" value="1"/>
</dbReference>
<keyword evidence="1 7" id="KW-0678">Repressor</keyword>
<dbReference type="PANTHER" id="PTHR30455:SF2">
    <property type="entry name" value="TRANSCRIPTIONAL REPRESSOR NRDR"/>
    <property type="match status" value="1"/>
</dbReference>
<evidence type="ECO:0000256" key="2">
    <source>
        <dbReference type="ARBA" id="ARBA00022741"/>
    </source>
</evidence>
<dbReference type="Proteomes" id="UP001595868">
    <property type="component" value="Unassembled WGS sequence"/>
</dbReference>
<dbReference type="EMBL" id="JBHSBN010000006">
    <property type="protein sequence ID" value="MFC4106686.1"/>
    <property type="molecule type" value="Genomic_DNA"/>
</dbReference>
<sequence>MKCPSCGSERTRVKDSRPCGGETVRKRVCEGCGQRFSTAERITAEYLQVRKRDGRTEPFSRAKIRRSILKAAGSTALSPVDVNAFVDRVVQVLNPDAPDLPVPSRDIGRLVLQQLHSGDARIEIVRIRYAMVFMGGTRSASGGFRHLADFLAWLEEEYGPARQIQPESTPWAVTKLAGRVEPFQAAKLSRSIGIAAEGRGTEERVRSLVLHATTQVQEALRGQALVTSQQIAAETLNVLRSLDSLVYLRYASAVKRYRSVDDFWLDAWGVMFSDQR</sequence>
<evidence type="ECO:0000256" key="4">
    <source>
        <dbReference type="ARBA" id="ARBA00023015"/>
    </source>
</evidence>
<evidence type="ECO:0000256" key="8">
    <source>
        <dbReference type="SAM" id="MobiDB-lite"/>
    </source>
</evidence>
<dbReference type="InterPro" id="IPR005144">
    <property type="entry name" value="ATP-cone_dom"/>
</dbReference>
<comment type="caution">
    <text evidence="10">The sequence shown here is derived from an EMBL/GenBank/DDBJ whole genome shotgun (WGS) entry which is preliminary data.</text>
</comment>
<evidence type="ECO:0000313" key="10">
    <source>
        <dbReference type="EMBL" id="MFC4106686.1"/>
    </source>
</evidence>
<accession>A0ABV8KKR3</accession>